<comment type="subcellular location">
    <subcellularLocation>
        <location evidence="1">Nucleus</location>
    </subcellularLocation>
</comment>
<dbReference type="GO" id="GO:0031573">
    <property type="term" value="P:mitotic intra-S DNA damage checkpoint signaling"/>
    <property type="evidence" value="ECO:0007669"/>
    <property type="project" value="TreeGrafter"/>
</dbReference>
<evidence type="ECO:0000256" key="2">
    <source>
        <dbReference type="ARBA" id="ARBA00005563"/>
    </source>
</evidence>
<organism evidence="5 6">
    <name type="scientific">Symbiochloris irregularis</name>
    <dbReference type="NCBI Taxonomy" id="706552"/>
    <lineage>
        <taxon>Eukaryota</taxon>
        <taxon>Viridiplantae</taxon>
        <taxon>Chlorophyta</taxon>
        <taxon>core chlorophytes</taxon>
        <taxon>Trebouxiophyceae</taxon>
        <taxon>Trebouxiales</taxon>
        <taxon>Trebouxiaceae</taxon>
        <taxon>Symbiochloris</taxon>
    </lineage>
</organism>
<evidence type="ECO:0000313" key="5">
    <source>
        <dbReference type="EMBL" id="KAK9809651.1"/>
    </source>
</evidence>
<dbReference type="GO" id="GO:0033314">
    <property type="term" value="P:mitotic DNA replication checkpoint signaling"/>
    <property type="evidence" value="ECO:0007669"/>
    <property type="project" value="TreeGrafter"/>
</dbReference>
<dbReference type="GO" id="GO:0006289">
    <property type="term" value="P:nucleotide-excision repair"/>
    <property type="evidence" value="ECO:0007669"/>
    <property type="project" value="TreeGrafter"/>
</dbReference>
<dbReference type="GO" id="GO:0035861">
    <property type="term" value="C:site of double-strand break"/>
    <property type="evidence" value="ECO:0007669"/>
    <property type="project" value="TreeGrafter"/>
</dbReference>
<name>A0AAW1P882_9CHLO</name>
<sequence>MKFRATFSDRGLKLLEKGFLPCMEKHGKTCTLLAGPTELHFVQLEKDTDGMHVTARWAKEVLFDAYSCHSQCNNKVAFTIDITLMLRVLRSAHTNAADSVDMKLCMRTLPSATPASAIDGSPGVSKPFLAFSSKGNNMNMVQDMPVSKPMNRSEIEEQEKGKDLSEMCPFYLDLLPDILRLQALVDKLKGLSSTATLVVTRQGHLHLQAAAPSVHVASEIQGLDVYPNELKDNAQPLTASLAEGRMQQALANGMVLYLEKSITGHVGFPDNPTVVAK</sequence>
<dbReference type="InterPro" id="IPR007150">
    <property type="entry name" value="HUS1/Mec3"/>
</dbReference>
<dbReference type="GO" id="GO:0030896">
    <property type="term" value="C:checkpoint clamp complex"/>
    <property type="evidence" value="ECO:0007669"/>
    <property type="project" value="InterPro"/>
</dbReference>
<keyword evidence="3" id="KW-0539">Nucleus</keyword>
<dbReference type="GO" id="GO:0005730">
    <property type="term" value="C:nucleolus"/>
    <property type="evidence" value="ECO:0007669"/>
    <property type="project" value="InterPro"/>
</dbReference>
<accession>A0AAW1P882</accession>
<dbReference type="PANTHER" id="PTHR12900:SF0">
    <property type="entry name" value="CHECKPOINT PROTEIN"/>
    <property type="match status" value="1"/>
</dbReference>
<evidence type="ECO:0000256" key="3">
    <source>
        <dbReference type="ARBA" id="ARBA00023242"/>
    </source>
</evidence>
<dbReference type="InterPro" id="IPR016580">
    <property type="entry name" value="HUS1"/>
</dbReference>
<keyword evidence="6" id="KW-1185">Reference proteome</keyword>
<comment type="similarity">
    <text evidence="2 4">Belongs to the HUS1 family.</text>
</comment>
<dbReference type="EMBL" id="JALJOQ010000017">
    <property type="protein sequence ID" value="KAK9809651.1"/>
    <property type="molecule type" value="Genomic_DNA"/>
</dbReference>
<protein>
    <recommendedName>
        <fullName evidence="4">Checkpoint protein</fullName>
    </recommendedName>
</protein>
<dbReference type="GO" id="GO:0000724">
    <property type="term" value="P:double-strand break repair via homologous recombination"/>
    <property type="evidence" value="ECO:0007669"/>
    <property type="project" value="TreeGrafter"/>
</dbReference>
<comment type="caution">
    <text evidence="5">The sequence shown here is derived from an EMBL/GenBank/DDBJ whole genome shotgun (WGS) entry which is preliminary data.</text>
</comment>
<dbReference type="PIRSF" id="PIRSF011312">
    <property type="entry name" value="Cell_cycle_HUS1"/>
    <property type="match status" value="1"/>
</dbReference>
<dbReference type="AlphaFoldDB" id="A0AAW1P882"/>
<dbReference type="GO" id="GO:0044778">
    <property type="term" value="P:meiotic DNA integrity checkpoint signaling"/>
    <property type="evidence" value="ECO:0007669"/>
    <property type="project" value="TreeGrafter"/>
</dbReference>
<dbReference type="Gene3D" id="3.70.10.10">
    <property type="match status" value="1"/>
</dbReference>
<dbReference type="Pfam" id="PF04005">
    <property type="entry name" value="Hus1"/>
    <property type="match status" value="1"/>
</dbReference>
<evidence type="ECO:0000256" key="1">
    <source>
        <dbReference type="ARBA" id="ARBA00004123"/>
    </source>
</evidence>
<evidence type="ECO:0000313" key="6">
    <source>
        <dbReference type="Proteomes" id="UP001465755"/>
    </source>
</evidence>
<reference evidence="5 6" key="1">
    <citation type="journal article" date="2024" name="Nat. Commun.">
        <title>Phylogenomics reveals the evolutionary origins of lichenization in chlorophyte algae.</title>
        <authorList>
            <person name="Puginier C."/>
            <person name="Libourel C."/>
            <person name="Otte J."/>
            <person name="Skaloud P."/>
            <person name="Haon M."/>
            <person name="Grisel S."/>
            <person name="Petersen M."/>
            <person name="Berrin J.G."/>
            <person name="Delaux P.M."/>
            <person name="Dal Grande F."/>
            <person name="Keller J."/>
        </authorList>
    </citation>
    <scope>NUCLEOTIDE SEQUENCE [LARGE SCALE GENOMIC DNA]</scope>
    <source>
        <strain evidence="5 6">SAG 2036</strain>
    </source>
</reference>
<dbReference type="GO" id="GO:0000723">
    <property type="term" value="P:telomere maintenance"/>
    <property type="evidence" value="ECO:0007669"/>
    <property type="project" value="TreeGrafter"/>
</dbReference>
<evidence type="ECO:0000256" key="4">
    <source>
        <dbReference type="PIRNR" id="PIRNR011312"/>
    </source>
</evidence>
<proteinExistence type="inferred from homology"/>
<dbReference type="Proteomes" id="UP001465755">
    <property type="component" value="Unassembled WGS sequence"/>
</dbReference>
<dbReference type="PANTHER" id="PTHR12900">
    <property type="entry name" value="MITOTIC AND DNA DAMAGE CHECKPOINT PROTEIN HUS1"/>
    <property type="match status" value="1"/>
</dbReference>
<gene>
    <name evidence="5" type="ORF">WJX73_000253</name>
</gene>